<name>A0A9W7C7N7_9STRA</name>
<dbReference type="AlphaFoldDB" id="A0A9W7C7N7"/>
<evidence type="ECO:0000259" key="5">
    <source>
        <dbReference type="PROSITE" id="PS51858"/>
    </source>
</evidence>
<evidence type="ECO:0000313" key="7">
    <source>
        <dbReference type="Proteomes" id="UP001165160"/>
    </source>
</evidence>
<gene>
    <name evidence="6" type="ORF">TrVE_jg7627</name>
</gene>
<keyword evidence="2" id="KW-0645">Protease</keyword>
<evidence type="ECO:0000256" key="2">
    <source>
        <dbReference type="ARBA" id="ARBA00022670"/>
    </source>
</evidence>
<dbReference type="GO" id="GO:0016579">
    <property type="term" value="P:protein deubiquitination"/>
    <property type="evidence" value="ECO:0007669"/>
    <property type="project" value="TreeGrafter"/>
</dbReference>
<keyword evidence="3" id="KW-0378">Hydrolase</keyword>
<evidence type="ECO:0000313" key="6">
    <source>
        <dbReference type="EMBL" id="GMI01176.1"/>
    </source>
</evidence>
<dbReference type="PANTHER" id="PTHR12378:SF80">
    <property type="entry name" value="IP06716P-RELATED"/>
    <property type="match status" value="1"/>
</dbReference>
<reference evidence="7" key="1">
    <citation type="journal article" date="2023" name="Commun. Biol.">
        <title>Genome analysis of Parmales, the sister group of diatoms, reveals the evolutionary specialization of diatoms from phago-mixotrophs to photoautotrophs.</title>
        <authorList>
            <person name="Ban H."/>
            <person name="Sato S."/>
            <person name="Yoshikawa S."/>
            <person name="Yamada K."/>
            <person name="Nakamura Y."/>
            <person name="Ichinomiya M."/>
            <person name="Sato N."/>
            <person name="Blanc-Mathieu R."/>
            <person name="Endo H."/>
            <person name="Kuwata A."/>
            <person name="Ogata H."/>
        </authorList>
    </citation>
    <scope>NUCLEOTIDE SEQUENCE [LARGE SCALE GENOMIC DNA]</scope>
    <source>
        <strain evidence="7">NIES 3699</strain>
    </source>
</reference>
<organism evidence="6 7">
    <name type="scientific">Triparma verrucosa</name>
    <dbReference type="NCBI Taxonomy" id="1606542"/>
    <lineage>
        <taxon>Eukaryota</taxon>
        <taxon>Sar</taxon>
        <taxon>Stramenopiles</taxon>
        <taxon>Ochrophyta</taxon>
        <taxon>Bolidophyceae</taxon>
        <taxon>Parmales</taxon>
        <taxon>Triparmaceae</taxon>
        <taxon>Triparma</taxon>
    </lineage>
</organism>
<dbReference type="GO" id="GO:0006508">
    <property type="term" value="P:proteolysis"/>
    <property type="evidence" value="ECO:0007669"/>
    <property type="project" value="UniProtKB-KW"/>
</dbReference>
<evidence type="ECO:0000256" key="1">
    <source>
        <dbReference type="ARBA" id="ARBA00008140"/>
    </source>
</evidence>
<accession>A0A9W7C7N7</accession>
<dbReference type="EMBL" id="BRXX01000260">
    <property type="protein sequence ID" value="GMI01176.1"/>
    <property type="molecule type" value="Genomic_DNA"/>
</dbReference>
<comment type="similarity">
    <text evidence="1">Belongs to the DeSI family.</text>
</comment>
<comment type="caution">
    <text evidence="6">The sequence shown here is derived from an EMBL/GenBank/DDBJ whole genome shotgun (WGS) entry which is preliminary data.</text>
</comment>
<evidence type="ECO:0000256" key="3">
    <source>
        <dbReference type="ARBA" id="ARBA00022801"/>
    </source>
</evidence>
<dbReference type="SMART" id="SM01179">
    <property type="entry name" value="DUF862"/>
    <property type="match status" value="1"/>
</dbReference>
<evidence type="ECO:0000256" key="4">
    <source>
        <dbReference type="SAM" id="MobiDB-lite"/>
    </source>
</evidence>
<dbReference type="InterPro" id="IPR008580">
    <property type="entry name" value="PPPDE_dom"/>
</dbReference>
<proteinExistence type="inferred from homology"/>
<dbReference type="PROSITE" id="PS51858">
    <property type="entry name" value="PPPDE"/>
    <property type="match status" value="1"/>
</dbReference>
<protein>
    <recommendedName>
        <fullName evidence="5">PPPDE domain-containing protein</fullName>
    </recommendedName>
</protein>
<dbReference type="PANTHER" id="PTHR12378">
    <property type="entry name" value="DESUMOYLATING ISOPEPTIDASE"/>
    <property type="match status" value="1"/>
</dbReference>
<dbReference type="GO" id="GO:0101005">
    <property type="term" value="F:deubiquitinase activity"/>
    <property type="evidence" value="ECO:0007669"/>
    <property type="project" value="TreeGrafter"/>
</dbReference>
<feature type="domain" description="PPPDE" evidence="5">
    <location>
        <begin position="16"/>
        <end position="182"/>
    </location>
</feature>
<keyword evidence="7" id="KW-1185">Reference proteome</keyword>
<dbReference type="Pfam" id="PF05903">
    <property type="entry name" value="Peptidase_C97"/>
    <property type="match status" value="1"/>
</dbReference>
<dbReference type="InterPro" id="IPR042266">
    <property type="entry name" value="PPPDE_sf"/>
</dbReference>
<sequence>MSPPPLTPVSREPETNHILLHVYDLPNSSVGLLNSIFYTLSIGGLYHTGLEVNGIEYSYGSSQSGTGIFACRPKERGEGFRCTVDFGNFRTTVMNSKRTLLKVPFKGEGEEIGKYNNSFLDGNELVLRLAEEWLGTEYSLLHKNCVSFCRELAYKLGIDEDAFPNWVYSFTEAADGLFGIHSFPDPKTSASEADSVPSEKGGAGDPSPAPSEKEGGVKSPVMTDCEIHMLNEAAARMCMTDGIDGGGVGIEDEIQGTISKLDQRIQDFNAYSRSFDRTTSSMTVLHSSMTSGSESSAVNPPQHLAMQHSNMTISEMGESDGEELTKQHKRHESIGTVEYYDYQETWKMNDSFSEAGSVEVTTQGSF</sequence>
<dbReference type="Proteomes" id="UP001165160">
    <property type="component" value="Unassembled WGS sequence"/>
</dbReference>
<dbReference type="Gene3D" id="3.90.1720.30">
    <property type="entry name" value="PPPDE domains"/>
    <property type="match status" value="1"/>
</dbReference>
<feature type="region of interest" description="Disordered" evidence="4">
    <location>
        <begin position="188"/>
        <end position="219"/>
    </location>
</feature>